<organism evidence="2 3">
    <name type="scientific">Diplocloster agilis</name>
    <dbReference type="NCBI Taxonomy" id="2850323"/>
    <lineage>
        <taxon>Bacteria</taxon>
        <taxon>Bacillati</taxon>
        <taxon>Bacillota</taxon>
        <taxon>Clostridia</taxon>
        <taxon>Lachnospirales</taxon>
        <taxon>Lachnospiraceae</taxon>
        <taxon>Diplocloster</taxon>
    </lineage>
</organism>
<reference evidence="2" key="1">
    <citation type="submission" date="2021-06" db="EMBL/GenBank/DDBJ databases">
        <title>Description of novel taxa of the family Lachnospiraceae.</title>
        <authorList>
            <person name="Chaplin A.V."/>
            <person name="Sokolova S.R."/>
            <person name="Pikina A.P."/>
            <person name="Korzhanova M."/>
            <person name="Belova V."/>
            <person name="Korostin D."/>
            <person name="Efimov B.A."/>
        </authorList>
    </citation>
    <scope>NUCLEOTIDE SEQUENCE</scope>
    <source>
        <strain evidence="2">ASD5720</strain>
    </source>
</reference>
<dbReference type="InterPro" id="IPR036388">
    <property type="entry name" value="WH-like_DNA-bd_sf"/>
</dbReference>
<evidence type="ECO:0000313" key="3">
    <source>
        <dbReference type="Proteomes" id="UP000712157"/>
    </source>
</evidence>
<accession>A0A949NF76</accession>
<dbReference type="GO" id="GO:0006352">
    <property type="term" value="P:DNA-templated transcription initiation"/>
    <property type="evidence" value="ECO:0007669"/>
    <property type="project" value="InterPro"/>
</dbReference>
<dbReference type="SUPFAM" id="SSF88659">
    <property type="entry name" value="Sigma3 and sigma4 domains of RNA polymerase sigma factors"/>
    <property type="match status" value="1"/>
</dbReference>
<sequence length="179" mass="20707">MNNSTNLTLDEQFDKDCKIIKLKYEYPGYTGEEKWAIITGLTEEELNEKYAEKTASLRPFIVLDLAFGKARTKFINNENKHYMRGVRSIEPFDYDDELLTAHHPELVVDNFEETFLRNETCQKVRSALATLQEVQKERVIKYFFDGKSTHEIALEEGVSHQAVSQSIAVALKKLKNILK</sequence>
<dbReference type="InterPro" id="IPR013324">
    <property type="entry name" value="RNA_pol_sigma_r3/r4-like"/>
</dbReference>
<dbReference type="Gene3D" id="1.10.10.10">
    <property type="entry name" value="Winged helix-like DNA-binding domain superfamily/Winged helix DNA-binding domain"/>
    <property type="match status" value="1"/>
</dbReference>
<dbReference type="AlphaFoldDB" id="A0A949NF76"/>
<dbReference type="CDD" id="cd06171">
    <property type="entry name" value="Sigma70_r4"/>
    <property type="match status" value="1"/>
</dbReference>
<dbReference type="Pfam" id="PF08281">
    <property type="entry name" value="Sigma70_r4_2"/>
    <property type="match status" value="1"/>
</dbReference>
<dbReference type="RefSeq" id="WP_238722379.1">
    <property type="nucleotide sequence ID" value="NZ_JAHQCW010000029.1"/>
</dbReference>
<dbReference type="InterPro" id="IPR013249">
    <property type="entry name" value="RNA_pol_sigma70_r4_t2"/>
</dbReference>
<protein>
    <submittedName>
        <fullName evidence="2">Sigma-70 family RNA polymerase sigma factor</fullName>
    </submittedName>
</protein>
<feature type="domain" description="RNA polymerase sigma factor 70 region 4 type 2" evidence="1">
    <location>
        <begin position="122"/>
        <end position="174"/>
    </location>
</feature>
<gene>
    <name evidence="2" type="ORF">KTH89_16150</name>
</gene>
<proteinExistence type="predicted"/>
<name>A0A949NF76_9FIRM</name>
<dbReference type="Proteomes" id="UP000712157">
    <property type="component" value="Unassembled WGS sequence"/>
</dbReference>
<keyword evidence="3" id="KW-1185">Reference proteome</keyword>
<dbReference type="GO" id="GO:0016987">
    <property type="term" value="F:sigma factor activity"/>
    <property type="evidence" value="ECO:0007669"/>
    <property type="project" value="InterPro"/>
</dbReference>
<evidence type="ECO:0000313" key="2">
    <source>
        <dbReference type="EMBL" id="MBU9738076.1"/>
    </source>
</evidence>
<dbReference type="EMBL" id="JAHQCW010000029">
    <property type="protein sequence ID" value="MBU9738076.1"/>
    <property type="molecule type" value="Genomic_DNA"/>
</dbReference>
<evidence type="ECO:0000259" key="1">
    <source>
        <dbReference type="Pfam" id="PF08281"/>
    </source>
</evidence>
<dbReference type="GO" id="GO:0003677">
    <property type="term" value="F:DNA binding"/>
    <property type="evidence" value="ECO:0007669"/>
    <property type="project" value="InterPro"/>
</dbReference>
<comment type="caution">
    <text evidence="2">The sequence shown here is derived from an EMBL/GenBank/DDBJ whole genome shotgun (WGS) entry which is preliminary data.</text>
</comment>